<dbReference type="Pfam" id="PF00117">
    <property type="entry name" value="GATase"/>
    <property type="match status" value="1"/>
</dbReference>
<sequence length="200" mass="21765">MITIVDYGIGNLGSIRNMFRRIGASAQVTSDLEEIGSATKLLLPGVGAFDNAMARINEGGLREVLDRKAGEGVPILGICLGMQLLTSGSEEGQLPGLGWIPGRAHRLPASPRLKVPHMGWNLVRTARRSPLTADLPPDARFYFVHSFAVQVHDRGDSLLRATHGVEFDAAIQRGNIYGAQFHPEKSHRFGMQLLSNFAQI</sequence>
<organism evidence="13 14">
    <name type="scientific">Sphingomonas naasensis</name>
    <dbReference type="NCBI Taxonomy" id="1344951"/>
    <lineage>
        <taxon>Bacteria</taxon>
        <taxon>Pseudomonadati</taxon>
        <taxon>Pseudomonadota</taxon>
        <taxon>Alphaproteobacteria</taxon>
        <taxon>Sphingomonadales</taxon>
        <taxon>Sphingomonadaceae</taxon>
        <taxon>Sphingomonas</taxon>
    </lineage>
</organism>
<evidence type="ECO:0000256" key="7">
    <source>
        <dbReference type="ARBA" id="ARBA00023239"/>
    </source>
</evidence>
<comment type="catalytic activity">
    <reaction evidence="9 10">
        <text>L-glutamine + H2O = L-glutamate + NH4(+)</text>
        <dbReference type="Rhea" id="RHEA:15889"/>
        <dbReference type="ChEBI" id="CHEBI:15377"/>
        <dbReference type="ChEBI" id="CHEBI:28938"/>
        <dbReference type="ChEBI" id="CHEBI:29985"/>
        <dbReference type="ChEBI" id="CHEBI:58359"/>
        <dbReference type="EC" id="3.5.1.2"/>
    </reaction>
</comment>
<dbReference type="GO" id="GO:0000107">
    <property type="term" value="F:imidazoleglycerol-phosphate synthase activity"/>
    <property type="evidence" value="ECO:0007669"/>
    <property type="project" value="UniProtKB-UniRule"/>
</dbReference>
<comment type="subcellular location">
    <subcellularLocation>
        <location evidence="10">Cytoplasm</location>
    </subcellularLocation>
</comment>
<feature type="active site" evidence="10 11">
    <location>
        <position position="184"/>
    </location>
</feature>
<dbReference type="InterPro" id="IPR010139">
    <property type="entry name" value="Imidazole-glycPsynth_HisH"/>
</dbReference>
<dbReference type="AlphaFoldDB" id="A0A4S1WTP8"/>
<evidence type="ECO:0000256" key="10">
    <source>
        <dbReference type="HAMAP-Rule" id="MF_00278"/>
    </source>
</evidence>
<evidence type="ECO:0000313" key="14">
    <source>
        <dbReference type="Proteomes" id="UP000309848"/>
    </source>
</evidence>
<evidence type="ECO:0000256" key="2">
    <source>
        <dbReference type="ARBA" id="ARBA00011152"/>
    </source>
</evidence>
<dbReference type="SUPFAM" id="SSF52317">
    <property type="entry name" value="Class I glutamine amidotransferase-like"/>
    <property type="match status" value="1"/>
</dbReference>
<keyword evidence="3 10" id="KW-0028">Amino-acid biosynthesis</keyword>
<evidence type="ECO:0000256" key="1">
    <source>
        <dbReference type="ARBA" id="ARBA00005091"/>
    </source>
</evidence>
<dbReference type="GO" id="GO:0016829">
    <property type="term" value="F:lyase activity"/>
    <property type="evidence" value="ECO:0007669"/>
    <property type="project" value="UniProtKB-KW"/>
</dbReference>
<comment type="function">
    <text evidence="10">IGPS catalyzes the conversion of PRFAR and glutamine to IGP, AICAR and glutamate. The HisH subunit catalyzes the hydrolysis of glutamine to glutamate and ammonia as part of the synthesis of IGP and AICAR. The resulting ammonia molecule is channeled to the active site of HisF.</text>
</comment>
<comment type="caution">
    <text evidence="13">The sequence shown here is derived from an EMBL/GenBank/DDBJ whole genome shotgun (WGS) entry which is preliminary data.</text>
</comment>
<comment type="catalytic activity">
    <reaction evidence="8 10">
        <text>5-[(5-phospho-1-deoxy-D-ribulos-1-ylimino)methylamino]-1-(5-phospho-beta-D-ribosyl)imidazole-4-carboxamide + L-glutamine = D-erythro-1-(imidazol-4-yl)glycerol 3-phosphate + 5-amino-1-(5-phospho-beta-D-ribosyl)imidazole-4-carboxamide + L-glutamate + H(+)</text>
        <dbReference type="Rhea" id="RHEA:24793"/>
        <dbReference type="ChEBI" id="CHEBI:15378"/>
        <dbReference type="ChEBI" id="CHEBI:29985"/>
        <dbReference type="ChEBI" id="CHEBI:58278"/>
        <dbReference type="ChEBI" id="CHEBI:58359"/>
        <dbReference type="ChEBI" id="CHEBI:58475"/>
        <dbReference type="ChEBI" id="CHEBI:58525"/>
        <dbReference type="EC" id="4.3.2.10"/>
    </reaction>
</comment>
<keyword evidence="14" id="KW-1185">Reference proteome</keyword>
<evidence type="ECO:0000256" key="8">
    <source>
        <dbReference type="ARBA" id="ARBA00047838"/>
    </source>
</evidence>
<dbReference type="HAMAP" id="MF_00278">
    <property type="entry name" value="HisH"/>
    <property type="match status" value="1"/>
</dbReference>
<dbReference type="InterPro" id="IPR029062">
    <property type="entry name" value="Class_I_gatase-like"/>
</dbReference>
<dbReference type="Gene3D" id="3.40.50.880">
    <property type="match status" value="1"/>
</dbReference>
<evidence type="ECO:0000313" key="13">
    <source>
        <dbReference type="EMBL" id="TGX46473.1"/>
    </source>
</evidence>
<dbReference type="PANTHER" id="PTHR42701">
    <property type="entry name" value="IMIDAZOLE GLYCEROL PHOSPHATE SYNTHASE SUBUNIT HISH"/>
    <property type="match status" value="1"/>
</dbReference>
<dbReference type="EMBL" id="SRXU01000001">
    <property type="protein sequence ID" value="TGX46473.1"/>
    <property type="molecule type" value="Genomic_DNA"/>
</dbReference>
<dbReference type="UniPathway" id="UPA00031">
    <property type="reaction ID" value="UER00010"/>
</dbReference>
<dbReference type="GO" id="GO:0000105">
    <property type="term" value="P:L-histidine biosynthetic process"/>
    <property type="evidence" value="ECO:0007669"/>
    <property type="project" value="UniProtKB-UniRule"/>
</dbReference>
<dbReference type="OrthoDB" id="9807137at2"/>
<dbReference type="NCBIfam" id="TIGR01855">
    <property type="entry name" value="IMP_synth_hisH"/>
    <property type="match status" value="1"/>
</dbReference>
<keyword evidence="10" id="KW-0963">Cytoplasm</keyword>
<feature type="active site" description="Nucleophile" evidence="10 11">
    <location>
        <position position="79"/>
    </location>
</feature>
<dbReference type="EC" id="3.5.1.2" evidence="10"/>
<dbReference type="GO" id="GO:0004359">
    <property type="term" value="F:glutaminase activity"/>
    <property type="evidence" value="ECO:0007669"/>
    <property type="project" value="UniProtKB-EC"/>
</dbReference>
<evidence type="ECO:0000256" key="11">
    <source>
        <dbReference type="PIRSR" id="PIRSR000495-1"/>
    </source>
</evidence>
<keyword evidence="5 10" id="KW-0315">Glutamine amidotransferase</keyword>
<dbReference type="PANTHER" id="PTHR42701:SF1">
    <property type="entry name" value="IMIDAZOLE GLYCEROL PHOSPHATE SYNTHASE SUBUNIT HISH"/>
    <property type="match status" value="1"/>
</dbReference>
<dbReference type="EC" id="4.3.2.10" evidence="10"/>
<name>A0A4S1WTP8_9SPHN</name>
<accession>A0A4S1WTP8</accession>
<dbReference type="RefSeq" id="WP_135983085.1">
    <property type="nucleotide sequence ID" value="NZ_JAASQM010000001.1"/>
</dbReference>
<evidence type="ECO:0000256" key="5">
    <source>
        <dbReference type="ARBA" id="ARBA00022962"/>
    </source>
</evidence>
<keyword evidence="4 10" id="KW-0378">Hydrolase</keyword>
<keyword evidence="6 10" id="KW-0368">Histidine biosynthesis</keyword>
<gene>
    <name evidence="10 13" type="primary">hisH</name>
    <name evidence="13" type="ORF">E5A74_04820</name>
</gene>
<evidence type="ECO:0000256" key="3">
    <source>
        <dbReference type="ARBA" id="ARBA00022605"/>
    </source>
</evidence>
<evidence type="ECO:0000256" key="4">
    <source>
        <dbReference type="ARBA" id="ARBA00022801"/>
    </source>
</evidence>
<dbReference type="PIRSF" id="PIRSF000495">
    <property type="entry name" value="Amidotransf_hisH"/>
    <property type="match status" value="1"/>
</dbReference>
<dbReference type="InterPro" id="IPR017926">
    <property type="entry name" value="GATASE"/>
</dbReference>
<evidence type="ECO:0000256" key="6">
    <source>
        <dbReference type="ARBA" id="ARBA00023102"/>
    </source>
</evidence>
<evidence type="ECO:0000256" key="9">
    <source>
        <dbReference type="ARBA" id="ARBA00049534"/>
    </source>
</evidence>
<comment type="pathway">
    <text evidence="1 10">Amino-acid biosynthesis; L-histidine biosynthesis; L-histidine from 5-phospho-alpha-D-ribose 1-diphosphate: step 5/9.</text>
</comment>
<proteinExistence type="inferred from homology"/>
<reference evidence="13 14" key="1">
    <citation type="submission" date="2019-04" db="EMBL/GenBank/DDBJ databases">
        <title>Sphingomonas psychrotolerans sp. nov., isolated from soil in the Tianshan Mountains, Xinjiang, China.</title>
        <authorList>
            <person name="Luo Y."/>
            <person name="Sheng H."/>
        </authorList>
    </citation>
    <scope>NUCLEOTIDE SEQUENCE [LARGE SCALE GENOMIC DNA]</scope>
    <source>
        <strain evidence="13 14">KIS18-15</strain>
    </source>
</reference>
<protein>
    <recommendedName>
        <fullName evidence="10">Imidazole glycerol phosphate synthase subunit HisH</fullName>
        <ecNumber evidence="10">4.3.2.10</ecNumber>
    </recommendedName>
    <alternativeName>
        <fullName evidence="10">IGP synthase glutaminase subunit</fullName>
        <ecNumber evidence="10">3.5.1.2</ecNumber>
    </alternativeName>
    <alternativeName>
        <fullName evidence="10">IGP synthase subunit HisH</fullName>
    </alternativeName>
    <alternativeName>
        <fullName evidence="10">ImGP synthase subunit HisH</fullName>
        <shortName evidence="10">IGPS subunit HisH</shortName>
    </alternativeName>
</protein>
<feature type="active site" evidence="10 11">
    <location>
        <position position="182"/>
    </location>
</feature>
<evidence type="ECO:0000259" key="12">
    <source>
        <dbReference type="Pfam" id="PF00117"/>
    </source>
</evidence>
<feature type="domain" description="Glutamine amidotransferase" evidence="12">
    <location>
        <begin position="4"/>
        <end position="197"/>
    </location>
</feature>
<comment type="subunit">
    <text evidence="2 10">Heterodimer of HisH and HisF.</text>
</comment>
<dbReference type="PROSITE" id="PS51273">
    <property type="entry name" value="GATASE_TYPE_1"/>
    <property type="match status" value="1"/>
</dbReference>
<dbReference type="GO" id="GO:0005737">
    <property type="term" value="C:cytoplasm"/>
    <property type="evidence" value="ECO:0007669"/>
    <property type="project" value="UniProtKB-SubCell"/>
</dbReference>
<keyword evidence="7 10" id="KW-0456">Lyase</keyword>
<dbReference type="CDD" id="cd01748">
    <property type="entry name" value="GATase1_IGP_Synthase"/>
    <property type="match status" value="1"/>
</dbReference>
<dbReference type="Proteomes" id="UP000309848">
    <property type="component" value="Unassembled WGS sequence"/>
</dbReference>